<organism evidence="2 3">
    <name type="scientific">Takifugu rubripes</name>
    <name type="common">Japanese pufferfish</name>
    <name type="synonym">Fugu rubripes</name>
    <dbReference type="NCBI Taxonomy" id="31033"/>
    <lineage>
        <taxon>Eukaryota</taxon>
        <taxon>Metazoa</taxon>
        <taxon>Chordata</taxon>
        <taxon>Craniata</taxon>
        <taxon>Vertebrata</taxon>
        <taxon>Euteleostomi</taxon>
        <taxon>Actinopterygii</taxon>
        <taxon>Neopterygii</taxon>
        <taxon>Teleostei</taxon>
        <taxon>Neoteleostei</taxon>
        <taxon>Acanthomorphata</taxon>
        <taxon>Eupercaria</taxon>
        <taxon>Tetraodontiformes</taxon>
        <taxon>Tetradontoidea</taxon>
        <taxon>Tetraodontidae</taxon>
        <taxon>Takifugu</taxon>
    </lineage>
</organism>
<feature type="compositionally biased region" description="Low complexity" evidence="1">
    <location>
        <begin position="72"/>
        <end position="84"/>
    </location>
</feature>
<dbReference type="OMA" id="RCAVGPC"/>
<evidence type="ECO:0000313" key="3">
    <source>
        <dbReference type="Proteomes" id="UP000005226"/>
    </source>
</evidence>
<dbReference type="PANTHER" id="PTHR34763:SF1">
    <property type="entry name" value="PROTEIN FAM104A"/>
    <property type="match status" value="1"/>
</dbReference>
<dbReference type="FunCoup" id="A0A674NS92">
    <property type="interactions" value="324"/>
</dbReference>
<reference evidence="2" key="3">
    <citation type="submission" date="2025-09" db="UniProtKB">
        <authorList>
            <consortium name="Ensembl"/>
        </authorList>
    </citation>
    <scope>IDENTIFICATION</scope>
</reference>
<dbReference type="InParanoid" id="A0A674NS92"/>
<evidence type="ECO:0000256" key="1">
    <source>
        <dbReference type="SAM" id="MobiDB-lite"/>
    </source>
</evidence>
<reference evidence="2" key="2">
    <citation type="submission" date="2025-08" db="UniProtKB">
        <authorList>
            <consortium name="Ensembl"/>
        </authorList>
    </citation>
    <scope>IDENTIFICATION</scope>
</reference>
<dbReference type="PANTHER" id="PTHR34763">
    <property type="entry name" value="PROTEIN FAM104A"/>
    <property type="match status" value="1"/>
</dbReference>
<gene>
    <name evidence="2" type="primary">fam104a</name>
</gene>
<name>A0A674NS92_TAKRU</name>
<feature type="region of interest" description="Disordered" evidence="1">
    <location>
        <begin position="12"/>
        <end position="91"/>
    </location>
</feature>
<dbReference type="Proteomes" id="UP000005226">
    <property type="component" value="Chromosome 5"/>
</dbReference>
<accession>A0A674NS92</accession>
<dbReference type="AlphaFoldDB" id="A0A674NS92"/>
<proteinExistence type="predicted"/>
<feature type="compositionally biased region" description="Low complexity" evidence="1">
    <location>
        <begin position="46"/>
        <end position="56"/>
    </location>
</feature>
<evidence type="ECO:0000313" key="2">
    <source>
        <dbReference type="Ensembl" id="ENSTRUP00000075865.1"/>
    </source>
</evidence>
<sequence>SLFLWVCRKRQRSAGGEENEYVVPQPKRPSRGHPLSPEPGRDAWDSESSLSESSISHPEHAAVSCTSRCDADTYTPTTSSDSSDLAGPRDTPSYLQINRILRQAHFHSLQSRSRLRDT</sequence>
<reference evidence="2 3" key="1">
    <citation type="journal article" date="2011" name="Genome Biol. Evol.">
        <title>Integration of the genetic map and genome assembly of fugu facilitates insights into distinct features of genome evolution in teleosts and mammals.</title>
        <authorList>
            <person name="Kai W."/>
            <person name="Kikuchi K."/>
            <person name="Tohari S."/>
            <person name="Chew A.K."/>
            <person name="Tay A."/>
            <person name="Fujiwara A."/>
            <person name="Hosoya S."/>
            <person name="Suetake H."/>
            <person name="Naruse K."/>
            <person name="Brenner S."/>
            <person name="Suzuki Y."/>
            <person name="Venkatesh B."/>
        </authorList>
    </citation>
    <scope>NUCLEOTIDE SEQUENCE [LARGE SCALE GENOMIC DNA]</scope>
</reference>
<keyword evidence="3" id="KW-1185">Reference proteome</keyword>
<dbReference type="Ensembl" id="ENSTRUT00000082277.1">
    <property type="protein sequence ID" value="ENSTRUP00000075865.1"/>
    <property type="gene ID" value="ENSTRUG00000026219.1"/>
</dbReference>
<dbReference type="GeneTree" id="ENSGT01120000272003"/>
<dbReference type="InterPro" id="IPR029222">
    <property type="entry name" value="VCF1/2-like"/>
</dbReference>
<protein>
    <submittedName>
        <fullName evidence="2">Uncharacterized protein</fullName>
    </submittedName>
</protein>
<dbReference type="Pfam" id="PF15434">
    <property type="entry name" value="FAM104"/>
    <property type="match status" value="1"/>
</dbReference>